<keyword evidence="2" id="KW-1185">Reference proteome</keyword>
<dbReference type="Proteomes" id="UP000242610">
    <property type="component" value="Unassembled WGS sequence"/>
</dbReference>
<sequence length="119" mass="12728">MCHSQEWVGLHDKTVEVTATSADMLGEAGSNVPRFVEGSLSSLGPGAIAVNIEKMVPYGDYHLGQTVVFYGKNDYVYKAKIVAAVEIPKGLGSNATMDFFTLDGDFDLNGVIDDGFCSD</sequence>
<reference evidence="2" key="1">
    <citation type="submission" date="2016-08" db="EMBL/GenBank/DDBJ databases">
        <authorList>
            <person name="Varghese N."/>
            <person name="Submissions Spin"/>
        </authorList>
    </citation>
    <scope>NUCLEOTIDE SEQUENCE [LARGE SCALE GENOMIC DNA]</scope>
    <source>
        <strain evidence="2">R-52791</strain>
    </source>
</reference>
<evidence type="ECO:0000313" key="1">
    <source>
        <dbReference type="EMBL" id="SCC79699.1"/>
    </source>
</evidence>
<accession>A0A1C4H423</accession>
<evidence type="ECO:0000313" key="2">
    <source>
        <dbReference type="Proteomes" id="UP000242610"/>
    </source>
</evidence>
<proteinExistence type="predicted"/>
<organism evidence="1 2">
    <name type="scientific">Bifidobacterium commune</name>
    <dbReference type="NCBI Taxonomy" id="1505727"/>
    <lineage>
        <taxon>Bacteria</taxon>
        <taxon>Bacillati</taxon>
        <taxon>Actinomycetota</taxon>
        <taxon>Actinomycetes</taxon>
        <taxon>Bifidobacteriales</taxon>
        <taxon>Bifidobacteriaceae</taxon>
        <taxon>Bifidobacterium</taxon>
    </lineage>
</organism>
<dbReference type="AlphaFoldDB" id="A0A1C4H423"/>
<dbReference type="EMBL" id="FMBL01000002">
    <property type="protein sequence ID" value="SCC79699.1"/>
    <property type="molecule type" value="Genomic_DNA"/>
</dbReference>
<protein>
    <submittedName>
        <fullName evidence="1">Uncharacterized protein</fullName>
    </submittedName>
</protein>
<name>A0A1C4H423_9BIFI</name>
<gene>
    <name evidence="1" type="ORF">GA0061077_0785</name>
</gene>